<keyword evidence="4" id="KW-1185">Reference proteome</keyword>
<evidence type="ECO:0000256" key="2">
    <source>
        <dbReference type="SAM" id="SignalP"/>
    </source>
</evidence>
<sequence>MARNFSLVFTLSSIIFLVTTVLPSTVSSTSTLEKHQVPRIMCDECKLPPPPPPPKPIECPPPPSPPPPIPPSPPPPLPPSPPPPVIKCPPPPKPLPLPPPPPVVVECPPPPKPPCGGGGVDCLLPTFPETPDGPHYLLSPPGLPSPGTLDLDDIINVLRVNSLGLDVVPVKEGERGAKLAGFVVAEDKVEGFVGDGKTS</sequence>
<dbReference type="PRINTS" id="PR01217">
    <property type="entry name" value="PRICHEXTENSN"/>
</dbReference>
<protein>
    <submittedName>
        <fullName evidence="3">Uncharacterized protein</fullName>
    </submittedName>
</protein>
<evidence type="ECO:0000256" key="1">
    <source>
        <dbReference type="SAM" id="MobiDB-lite"/>
    </source>
</evidence>
<evidence type="ECO:0000313" key="3">
    <source>
        <dbReference type="EMBL" id="RZC22931.1"/>
    </source>
</evidence>
<proteinExistence type="predicted"/>
<accession>A0A445LI93</accession>
<feature type="chain" id="PRO_5019088458" evidence="2">
    <location>
        <begin position="21"/>
        <end position="199"/>
    </location>
</feature>
<dbReference type="Proteomes" id="UP000289340">
    <property type="component" value="Chromosome 2"/>
</dbReference>
<feature type="signal peptide" evidence="2">
    <location>
        <begin position="1"/>
        <end position="20"/>
    </location>
</feature>
<name>A0A445LI93_GLYSO</name>
<evidence type="ECO:0000313" key="4">
    <source>
        <dbReference type="Proteomes" id="UP000289340"/>
    </source>
</evidence>
<gene>
    <name evidence="3" type="ORF">D0Y65_002676</name>
</gene>
<reference evidence="3 4" key="1">
    <citation type="submission" date="2018-09" db="EMBL/GenBank/DDBJ databases">
        <title>A high-quality reference genome of wild soybean provides a powerful tool to mine soybean genomes.</title>
        <authorList>
            <person name="Xie M."/>
            <person name="Chung C.Y.L."/>
            <person name="Li M.-W."/>
            <person name="Wong F.-L."/>
            <person name="Chan T.-F."/>
            <person name="Lam H.-M."/>
        </authorList>
    </citation>
    <scope>NUCLEOTIDE SEQUENCE [LARGE SCALE GENOMIC DNA]</scope>
    <source>
        <strain evidence="4">cv. W05</strain>
        <tissue evidence="3">Hypocotyl of etiolated seedlings</tissue>
    </source>
</reference>
<dbReference type="EMBL" id="QZWG01000002">
    <property type="protein sequence ID" value="RZC22931.1"/>
    <property type="molecule type" value="Genomic_DNA"/>
</dbReference>
<keyword evidence="2" id="KW-0732">Signal</keyword>
<feature type="region of interest" description="Disordered" evidence="1">
    <location>
        <begin position="48"/>
        <end position="93"/>
    </location>
</feature>
<organism evidence="3 4">
    <name type="scientific">Glycine soja</name>
    <name type="common">Wild soybean</name>
    <dbReference type="NCBI Taxonomy" id="3848"/>
    <lineage>
        <taxon>Eukaryota</taxon>
        <taxon>Viridiplantae</taxon>
        <taxon>Streptophyta</taxon>
        <taxon>Embryophyta</taxon>
        <taxon>Tracheophyta</taxon>
        <taxon>Spermatophyta</taxon>
        <taxon>Magnoliopsida</taxon>
        <taxon>eudicotyledons</taxon>
        <taxon>Gunneridae</taxon>
        <taxon>Pentapetalae</taxon>
        <taxon>rosids</taxon>
        <taxon>fabids</taxon>
        <taxon>Fabales</taxon>
        <taxon>Fabaceae</taxon>
        <taxon>Papilionoideae</taxon>
        <taxon>50 kb inversion clade</taxon>
        <taxon>NPAAA clade</taxon>
        <taxon>indigoferoid/millettioid clade</taxon>
        <taxon>Phaseoleae</taxon>
        <taxon>Glycine</taxon>
        <taxon>Glycine subgen. Soja</taxon>
    </lineage>
</organism>
<comment type="caution">
    <text evidence="3">The sequence shown here is derived from an EMBL/GenBank/DDBJ whole genome shotgun (WGS) entry which is preliminary data.</text>
</comment>
<dbReference type="AlphaFoldDB" id="A0A445LI93"/>